<sequence length="122" mass="13326">MGFLELFVKISQHEKTMPATWCGCVLPSSFCKTCVRHGSTREQTDMNKSPDLECSGTTLAHCNLRLQGSDNSPASASRVAGTTGTHHHTWLIFCMSREMGFHIVDQAALELLTSRDPPSSAS</sequence>
<dbReference type="PRINTS" id="PR02045">
    <property type="entry name" value="F138DOMAIN"/>
</dbReference>
<protein>
    <submittedName>
        <fullName evidence="1">Uncharacterized protein</fullName>
    </submittedName>
</protein>
<evidence type="ECO:0000313" key="2">
    <source>
        <dbReference type="Proteomes" id="UP000008225"/>
    </source>
</evidence>
<dbReference type="Ensembl" id="ENSCJAT00000145430.1">
    <property type="protein sequence ID" value="ENSCJAP00000091888.1"/>
    <property type="gene ID" value="ENSCJAG00000069598.1"/>
</dbReference>
<name>A0A8I4A5N1_CALJA</name>
<dbReference type="PANTHER" id="PTHR12138:SF162">
    <property type="entry name" value="CHROMOSOME UNDETERMINED SCAFFOLD_275, WHOLE GENOME SHOTGUN SEQUENCE"/>
    <property type="match status" value="1"/>
</dbReference>
<keyword evidence="2" id="KW-1185">Reference proteome</keyword>
<reference evidence="1 2" key="1">
    <citation type="submission" date="2009-03" db="EMBL/GenBank/DDBJ databases">
        <authorList>
            <person name="Warren W."/>
            <person name="Ye L."/>
            <person name="Minx P."/>
            <person name="Worley K."/>
            <person name="Gibbs R."/>
            <person name="Wilson R.K."/>
        </authorList>
    </citation>
    <scope>NUCLEOTIDE SEQUENCE [LARGE SCALE GENOMIC DNA]</scope>
</reference>
<organism evidence="1 2">
    <name type="scientific">Callithrix jacchus</name>
    <name type="common">White-tufted-ear marmoset</name>
    <name type="synonym">Simia Jacchus</name>
    <dbReference type="NCBI Taxonomy" id="9483"/>
    <lineage>
        <taxon>Eukaryota</taxon>
        <taxon>Metazoa</taxon>
        <taxon>Chordata</taxon>
        <taxon>Craniata</taxon>
        <taxon>Vertebrata</taxon>
        <taxon>Euteleostomi</taxon>
        <taxon>Mammalia</taxon>
        <taxon>Eutheria</taxon>
        <taxon>Euarchontoglires</taxon>
        <taxon>Primates</taxon>
        <taxon>Haplorrhini</taxon>
        <taxon>Platyrrhini</taxon>
        <taxon>Cebidae</taxon>
        <taxon>Callitrichinae</taxon>
        <taxon>Callithrix</taxon>
        <taxon>Callithrix</taxon>
    </lineage>
</organism>
<dbReference type="Proteomes" id="UP000008225">
    <property type="component" value="Chromosome 4"/>
</dbReference>
<reference evidence="1" key="2">
    <citation type="submission" date="2025-08" db="UniProtKB">
        <authorList>
            <consortium name="Ensembl"/>
        </authorList>
    </citation>
    <scope>IDENTIFICATION</scope>
</reference>
<dbReference type="AlphaFoldDB" id="A0A8I4A5N1"/>
<evidence type="ECO:0000313" key="1">
    <source>
        <dbReference type="Ensembl" id="ENSCJAP00000091888.1"/>
    </source>
</evidence>
<proteinExistence type="predicted"/>
<accession>A0A8I4A5N1</accession>
<reference evidence="1" key="3">
    <citation type="submission" date="2025-09" db="UniProtKB">
        <authorList>
            <consortium name="Ensembl"/>
        </authorList>
    </citation>
    <scope>IDENTIFICATION</scope>
</reference>
<dbReference type="PANTHER" id="PTHR12138">
    <property type="entry name" value="PRIMATE-EXPANDED PROTEIN FAMILY"/>
    <property type="match status" value="1"/>
</dbReference>
<dbReference type="GeneTree" id="ENSGT01120000271815"/>